<feature type="domain" description="ThuA-like" evidence="1">
    <location>
        <begin position="84"/>
        <end position="269"/>
    </location>
</feature>
<dbReference type="InterPro" id="IPR029062">
    <property type="entry name" value="Class_I_gatase-like"/>
</dbReference>
<accession>A0A7X0H5I5</accession>
<comment type="caution">
    <text evidence="2">The sequence shown here is derived from an EMBL/GenBank/DDBJ whole genome shotgun (WGS) entry which is preliminary data.</text>
</comment>
<dbReference type="SUPFAM" id="SSF52317">
    <property type="entry name" value="Class I glutamine amidotransferase-like"/>
    <property type="match status" value="1"/>
</dbReference>
<keyword evidence="3" id="KW-1185">Reference proteome</keyword>
<gene>
    <name evidence="2" type="ORF">HNQ40_000005</name>
</gene>
<protein>
    <recommendedName>
        <fullName evidence="1">ThuA-like domain-containing protein</fullName>
    </recommendedName>
</protein>
<reference evidence="2 3" key="1">
    <citation type="submission" date="2020-08" db="EMBL/GenBank/DDBJ databases">
        <title>Genomic Encyclopedia of Type Strains, Phase IV (KMG-IV): sequencing the most valuable type-strain genomes for metagenomic binning, comparative biology and taxonomic classification.</title>
        <authorList>
            <person name="Goeker M."/>
        </authorList>
    </citation>
    <scope>NUCLEOTIDE SEQUENCE [LARGE SCALE GENOMIC DNA]</scope>
    <source>
        <strain evidence="2 3">DSM 103725</strain>
    </source>
</reference>
<dbReference type="Pfam" id="PF06283">
    <property type="entry name" value="ThuA"/>
    <property type="match status" value="1"/>
</dbReference>
<dbReference type="AlphaFoldDB" id="A0A7X0H5I5"/>
<evidence type="ECO:0000313" key="2">
    <source>
        <dbReference type="EMBL" id="MBB6428199.1"/>
    </source>
</evidence>
<organism evidence="2 3">
    <name type="scientific">Algisphaera agarilytica</name>
    <dbReference type="NCBI Taxonomy" id="1385975"/>
    <lineage>
        <taxon>Bacteria</taxon>
        <taxon>Pseudomonadati</taxon>
        <taxon>Planctomycetota</taxon>
        <taxon>Phycisphaerae</taxon>
        <taxon>Phycisphaerales</taxon>
        <taxon>Phycisphaeraceae</taxon>
        <taxon>Algisphaera</taxon>
    </lineage>
</organism>
<evidence type="ECO:0000313" key="3">
    <source>
        <dbReference type="Proteomes" id="UP000541810"/>
    </source>
</evidence>
<evidence type="ECO:0000259" key="1">
    <source>
        <dbReference type="Pfam" id="PF06283"/>
    </source>
</evidence>
<name>A0A7X0H5I5_9BACT</name>
<dbReference type="RefSeq" id="WP_184675136.1">
    <property type="nucleotide sequence ID" value="NZ_JACHGY010000001.1"/>
</dbReference>
<dbReference type="EMBL" id="JACHGY010000001">
    <property type="protein sequence ID" value="MBB6428199.1"/>
    <property type="molecule type" value="Genomic_DNA"/>
</dbReference>
<dbReference type="Gene3D" id="3.40.50.880">
    <property type="match status" value="1"/>
</dbReference>
<dbReference type="Proteomes" id="UP000541810">
    <property type="component" value="Unassembled WGS sequence"/>
</dbReference>
<sequence length="276" mass="30451">MNPSLSPSLRSALFLVAAAALFGFVFGVIVPWNANTVQAEAQATAEPDDSNDSLGHVVLFGSIHSHPGDRSKHPTESGRDGVRHALEAIGAESVNMVAIEQRGLTAEDLAEADLLVIYHNYRKSTPQVRELISEWVGNGRPMVVIHAGLGAYSDWPEFRNWLGRYWVWADEDGNPHPKSQHPITSCTLNVAPDSDFEADIDGKTLPVDELFTRLAEVSPTEDWVTAESPKGHQAYMAWGSKETPNVTMMNPGHNRVIWDEPAMHAMLKEVIRKAKR</sequence>
<proteinExistence type="predicted"/>
<dbReference type="InterPro" id="IPR029010">
    <property type="entry name" value="ThuA-like"/>
</dbReference>